<dbReference type="Proteomes" id="UP000292282">
    <property type="component" value="Unassembled WGS sequence"/>
</dbReference>
<dbReference type="GO" id="GO:0008320">
    <property type="term" value="F:protein transmembrane transporter activity"/>
    <property type="evidence" value="ECO:0007669"/>
    <property type="project" value="InterPro"/>
</dbReference>
<evidence type="ECO:0000256" key="6">
    <source>
        <dbReference type="ARBA" id="ARBA00022927"/>
    </source>
</evidence>
<dbReference type="InterPro" id="IPR001901">
    <property type="entry name" value="Translocase_SecE/Sec61-g"/>
</dbReference>
<reference evidence="11 12" key="1">
    <citation type="submission" date="2017-12" db="EMBL/GenBank/DDBJ databases">
        <authorList>
            <person name="Pombert J.-F."/>
            <person name="Haag K.L."/>
            <person name="Ebert D."/>
        </authorList>
    </citation>
    <scope>NUCLEOTIDE SEQUENCE [LARGE SCALE GENOMIC DNA]</scope>
    <source>
        <strain evidence="11">IL-G-3</strain>
    </source>
</reference>
<comment type="similarity">
    <text evidence="2">Belongs to the SecE/SEC61-gamma family.</text>
</comment>
<keyword evidence="4 10" id="KW-0812">Transmembrane</keyword>
<evidence type="ECO:0000256" key="3">
    <source>
        <dbReference type="ARBA" id="ARBA00022448"/>
    </source>
</evidence>
<dbReference type="OrthoDB" id="2194864at2759"/>
<dbReference type="STRING" id="1176355.A0A4Q9LZA0"/>
<dbReference type="InterPro" id="IPR023391">
    <property type="entry name" value="Prot_translocase_SecE_dom_sf"/>
</dbReference>
<proteinExistence type="inferred from homology"/>
<evidence type="ECO:0000313" key="11">
    <source>
        <dbReference type="EMBL" id="TBU13085.1"/>
    </source>
</evidence>
<organism evidence="11 12">
    <name type="scientific">Hamiltosporidium tvaerminnensis</name>
    <dbReference type="NCBI Taxonomy" id="1176355"/>
    <lineage>
        <taxon>Eukaryota</taxon>
        <taxon>Fungi</taxon>
        <taxon>Fungi incertae sedis</taxon>
        <taxon>Microsporidia</taxon>
        <taxon>Dubosqiidae</taxon>
        <taxon>Hamiltosporidium</taxon>
    </lineage>
</organism>
<comment type="caution">
    <text evidence="11">The sequence shown here is derived from an EMBL/GenBank/DDBJ whole genome shotgun (WGS) entry which is preliminary data.</text>
</comment>
<evidence type="ECO:0000256" key="10">
    <source>
        <dbReference type="SAM" id="Phobius"/>
    </source>
</evidence>
<evidence type="ECO:0000256" key="4">
    <source>
        <dbReference type="ARBA" id="ARBA00022692"/>
    </source>
</evidence>
<sequence length="99" mass="11132">MSDTKKKTNKSSDIFFYATSSRKFLRKCVKPSFKEYVRLFYVHLIGLGFLGAIGYGVRLIHIPINNIIVNTGKIRLIKGGVIIVRRGKGVISILSCNSR</sequence>
<protein>
    <submittedName>
        <fullName evidence="11">Sec61-like protein transport protein</fullName>
    </submittedName>
</protein>
<evidence type="ECO:0000256" key="2">
    <source>
        <dbReference type="ARBA" id="ARBA00008274"/>
    </source>
</evidence>
<dbReference type="VEuPathDB" id="MicrosporidiaDB:CWI38_0535p0010"/>
<keyword evidence="3" id="KW-0813">Transport</keyword>
<keyword evidence="5" id="KW-0256">Endoplasmic reticulum</keyword>
<evidence type="ECO:0000256" key="8">
    <source>
        <dbReference type="ARBA" id="ARBA00023010"/>
    </source>
</evidence>
<dbReference type="GO" id="GO:0006605">
    <property type="term" value="P:protein targeting"/>
    <property type="evidence" value="ECO:0007669"/>
    <property type="project" value="InterPro"/>
</dbReference>
<evidence type="ECO:0000256" key="5">
    <source>
        <dbReference type="ARBA" id="ARBA00022824"/>
    </source>
</evidence>
<dbReference type="EMBL" id="PITK01000535">
    <property type="protein sequence ID" value="TBU13085.1"/>
    <property type="molecule type" value="Genomic_DNA"/>
</dbReference>
<keyword evidence="9 10" id="KW-0472">Membrane</keyword>
<dbReference type="GO" id="GO:0005789">
    <property type="term" value="C:endoplasmic reticulum membrane"/>
    <property type="evidence" value="ECO:0007669"/>
    <property type="project" value="UniProtKB-SubCell"/>
</dbReference>
<keyword evidence="8" id="KW-0811">Translocation</keyword>
<dbReference type="InterPro" id="IPR008158">
    <property type="entry name" value="Translocase_Sec61-g"/>
</dbReference>
<dbReference type="NCBIfam" id="TIGR00327">
    <property type="entry name" value="secE_euk_arch"/>
    <property type="match status" value="1"/>
</dbReference>
<dbReference type="Pfam" id="PF00584">
    <property type="entry name" value="SecE"/>
    <property type="match status" value="1"/>
</dbReference>
<keyword evidence="7 10" id="KW-1133">Transmembrane helix</keyword>
<evidence type="ECO:0000256" key="9">
    <source>
        <dbReference type="ARBA" id="ARBA00023136"/>
    </source>
</evidence>
<evidence type="ECO:0000256" key="7">
    <source>
        <dbReference type="ARBA" id="ARBA00022989"/>
    </source>
</evidence>
<dbReference type="Gene3D" id="1.20.5.820">
    <property type="entry name" value="Preprotein translocase SecE subunit"/>
    <property type="match status" value="1"/>
</dbReference>
<evidence type="ECO:0000256" key="1">
    <source>
        <dbReference type="ARBA" id="ARBA00004389"/>
    </source>
</evidence>
<feature type="transmembrane region" description="Helical" evidence="10">
    <location>
        <begin position="36"/>
        <end position="57"/>
    </location>
</feature>
<dbReference type="PANTHER" id="PTHR12309">
    <property type="entry name" value="SEC61 GAMMA SUBUNIT"/>
    <property type="match status" value="1"/>
</dbReference>
<dbReference type="HAMAP" id="MF_00422">
    <property type="entry name" value="SecE"/>
    <property type="match status" value="1"/>
</dbReference>
<dbReference type="SUPFAM" id="SSF103456">
    <property type="entry name" value="Preprotein translocase SecE subunit"/>
    <property type="match status" value="1"/>
</dbReference>
<dbReference type="AlphaFoldDB" id="A0A4Q9LZA0"/>
<comment type="subcellular location">
    <subcellularLocation>
        <location evidence="1">Endoplasmic reticulum membrane</location>
        <topology evidence="1">Single-pass membrane protein</topology>
    </subcellularLocation>
</comment>
<gene>
    <name evidence="11" type="ORF">CWI38_0535p0010</name>
</gene>
<accession>A0A4Q9LZA0</accession>
<evidence type="ECO:0000313" key="12">
    <source>
        <dbReference type="Proteomes" id="UP000292282"/>
    </source>
</evidence>
<name>A0A4Q9LZA0_9MICR</name>
<keyword evidence="6" id="KW-0653">Protein transport</keyword>
<dbReference type="GO" id="GO:0006886">
    <property type="term" value="P:intracellular protein transport"/>
    <property type="evidence" value="ECO:0007669"/>
    <property type="project" value="InterPro"/>
</dbReference>
<keyword evidence="12" id="KW-1185">Reference proteome</keyword>